<comment type="function">
    <text evidence="4">Flagellin is the subunit protein which polymerizes to form the filaments of archaeal flagella.</text>
</comment>
<evidence type="ECO:0000313" key="6">
    <source>
        <dbReference type="EMBL" id="KTG30348.1"/>
    </source>
</evidence>
<gene>
    <name evidence="6" type="ORF">AUR66_08290</name>
</gene>
<dbReference type="NCBIfam" id="TIGR02537">
    <property type="entry name" value="arch_flag_Nterm"/>
    <property type="match status" value="1"/>
</dbReference>
<organism evidence="6 7">
    <name type="scientific">Haloferax profundi</name>
    <dbReference type="NCBI Taxonomy" id="1544718"/>
    <lineage>
        <taxon>Archaea</taxon>
        <taxon>Methanobacteriati</taxon>
        <taxon>Methanobacteriota</taxon>
        <taxon>Stenosarchaea group</taxon>
        <taxon>Halobacteria</taxon>
        <taxon>Halobacteriales</taxon>
        <taxon>Haloferacaceae</taxon>
        <taxon>Haloferax</taxon>
    </lineage>
</organism>
<keyword evidence="3 4" id="KW-0974">Archaeal flagellum</keyword>
<evidence type="ECO:0000313" key="7">
    <source>
        <dbReference type="Proteomes" id="UP000053157"/>
    </source>
</evidence>
<dbReference type="PANTHER" id="PTHR35903:SF1">
    <property type="entry name" value="FLAGELLIN B1"/>
    <property type="match status" value="1"/>
</dbReference>
<dbReference type="EMBL" id="LOPV01000059">
    <property type="protein sequence ID" value="KTG30348.1"/>
    <property type="molecule type" value="Genomic_DNA"/>
</dbReference>
<evidence type="ECO:0000256" key="5">
    <source>
        <dbReference type="SAM" id="Phobius"/>
    </source>
</evidence>
<dbReference type="PANTHER" id="PTHR35903">
    <property type="entry name" value="FLAGELLIN B1"/>
    <property type="match status" value="1"/>
</dbReference>
<comment type="subcellular location">
    <subcellularLocation>
        <location evidence="1 4">Archaeal flagellum</location>
    </subcellularLocation>
</comment>
<dbReference type="Proteomes" id="UP000053157">
    <property type="component" value="Unassembled WGS sequence"/>
</dbReference>
<feature type="non-terminal residue" evidence="6">
    <location>
        <position position="220"/>
    </location>
</feature>
<proteinExistence type="inferred from homology"/>
<dbReference type="GO" id="GO:0097589">
    <property type="term" value="C:archaeal-type flagellum"/>
    <property type="evidence" value="ECO:0007669"/>
    <property type="project" value="UniProtKB-SubCell"/>
</dbReference>
<comment type="similarity">
    <text evidence="2 4">Belongs to the archaeal flagellin family.</text>
</comment>
<evidence type="ECO:0000256" key="1">
    <source>
        <dbReference type="ARBA" id="ARBA00004618"/>
    </source>
</evidence>
<sequence length="220" mass="22692">MKIKTMINITNKTDRGQVGIGTLIVFIAMVLVAAIAAGVLVNTAGFLQDQAQDTGQQSSAQVTDRLQIISSYAEVSTYEAVGTSDGDDLYDFSSSGAGTGAQTINFIVMKSPGAGNIQIDETTVNWLGPTGASQIKIGSSGQAELTAIADSDGDAAVLSDSSERTLVTLTLNPTYDSSAPDSQANYLDPLGAGEEVTIEFTTEAGATVTKTITLPPTISD</sequence>
<comment type="caution">
    <text evidence="6">The sequence shown here is derived from an EMBL/GenBank/DDBJ whole genome shotgun (WGS) entry which is preliminary data.</text>
</comment>
<keyword evidence="5" id="KW-0812">Transmembrane</keyword>
<keyword evidence="7" id="KW-1185">Reference proteome</keyword>
<evidence type="ECO:0000256" key="2">
    <source>
        <dbReference type="ARBA" id="ARBA00010256"/>
    </source>
</evidence>
<feature type="transmembrane region" description="Helical" evidence="5">
    <location>
        <begin position="20"/>
        <end position="41"/>
    </location>
</feature>
<dbReference type="RefSeq" id="WP_058571083.1">
    <property type="nucleotide sequence ID" value="NZ_LOPV01000059.1"/>
</dbReference>
<accession>A0A0W1SVG0</accession>
<dbReference type="GO" id="GO:0097588">
    <property type="term" value="P:archaeal or bacterial-type flagellum-dependent cell motility"/>
    <property type="evidence" value="ECO:0007669"/>
    <property type="project" value="InterPro"/>
</dbReference>
<keyword evidence="5" id="KW-1133">Transmembrane helix</keyword>
<name>A0A0W1SVG0_9EURY</name>
<dbReference type="GO" id="GO:0005198">
    <property type="term" value="F:structural molecule activity"/>
    <property type="evidence" value="ECO:0007669"/>
    <property type="project" value="InterPro"/>
</dbReference>
<protein>
    <recommendedName>
        <fullName evidence="4">Flagellin</fullName>
    </recommendedName>
</protein>
<dbReference type="InterPro" id="IPR013373">
    <property type="entry name" value="Flagellin/pilin_N_arc"/>
</dbReference>
<dbReference type="InterPro" id="IPR002774">
    <property type="entry name" value="Flagellin_arc-type"/>
</dbReference>
<dbReference type="AlphaFoldDB" id="A0A0W1SVG0"/>
<keyword evidence="5" id="KW-0472">Membrane</keyword>
<evidence type="ECO:0000256" key="4">
    <source>
        <dbReference type="RuleBase" id="RU361282"/>
    </source>
</evidence>
<reference evidence="6 7" key="1">
    <citation type="submission" date="2015-12" db="EMBL/GenBank/DDBJ databases">
        <title>Haloferax profundi sp. nov. isolated from the Discovery deep brine-seawater interface in the Red Sea.</title>
        <authorList>
            <person name="Zhang G."/>
            <person name="Stingl U."/>
            <person name="Rashid M."/>
        </authorList>
    </citation>
    <scope>NUCLEOTIDE SEQUENCE [LARGE SCALE GENOMIC DNA]</scope>
    <source>
        <strain evidence="6 7">SB29</strain>
    </source>
</reference>
<dbReference type="Pfam" id="PF01917">
    <property type="entry name" value="Flagellin_arch-type"/>
    <property type="match status" value="1"/>
</dbReference>
<evidence type="ECO:0000256" key="3">
    <source>
        <dbReference type="ARBA" id="ARBA00022440"/>
    </source>
</evidence>